<proteinExistence type="predicted"/>
<sequence length="163" mass="18611">MGVQMFKEFEIPKGVRDEPHVERLVWVYQNLGNWSKVYYPLSGYTYLAPVLGLLAYDASDLIAKNLPELSIRATENFSNVFIENICMTFQERHFAIVVKSIAPNLAPKTDGKVVGGLALSVLLRALVFWLHKYKQWNRIQQMESATDSEEILHKTIVGSTKHQ</sequence>
<dbReference type="EMBL" id="CACTIH010007381">
    <property type="protein sequence ID" value="CAA3011834.1"/>
    <property type="molecule type" value="Genomic_DNA"/>
</dbReference>
<evidence type="ECO:0000313" key="2">
    <source>
        <dbReference type="Proteomes" id="UP000594638"/>
    </source>
</evidence>
<comment type="caution">
    <text evidence="1">The sequence shown here is derived from an EMBL/GenBank/DDBJ whole genome shotgun (WGS) entry which is preliminary data.</text>
</comment>
<dbReference type="Proteomes" id="UP000594638">
    <property type="component" value="Unassembled WGS sequence"/>
</dbReference>
<keyword evidence="2" id="KW-1185">Reference proteome</keyword>
<dbReference type="GO" id="GO:0016020">
    <property type="term" value="C:membrane"/>
    <property type="evidence" value="ECO:0007669"/>
    <property type="project" value="TreeGrafter"/>
</dbReference>
<reference evidence="1 2" key="1">
    <citation type="submission" date="2019-12" db="EMBL/GenBank/DDBJ databases">
        <authorList>
            <person name="Alioto T."/>
            <person name="Alioto T."/>
            <person name="Gomez Garrido J."/>
        </authorList>
    </citation>
    <scope>NUCLEOTIDE SEQUENCE [LARGE SCALE GENOMIC DNA]</scope>
</reference>
<dbReference type="Pfam" id="PF06697">
    <property type="entry name" value="DUF1191"/>
    <property type="match status" value="1"/>
</dbReference>
<dbReference type="PANTHER" id="PTHR33512:SF14">
    <property type="entry name" value="EXPRESSED PROTEIN"/>
    <property type="match status" value="1"/>
</dbReference>
<organism evidence="1 2">
    <name type="scientific">Olea europaea subsp. europaea</name>
    <dbReference type="NCBI Taxonomy" id="158383"/>
    <lineage>
        <taxon>Eukaryota</taxon>
        <taxon>Viridiplantae</taxon>
        <taxon>Streptophyta</taxon>
        <taxon>Embryophyta</taxon>
        <taxon>Tracheophyta</taxon>
        <taxon>Spermatophyta</taxon>
        <taxon>Magnoliopsida</taxon>
        <taxon>eudicotyledons</taxon>
        <taxon>Gunneridae</taxon>
        <taxon>Pentapetalae</taxon>
        <taxon>asterids</taxon>
        <taxon>lamiids</taxon>
        <taxon>Lamiales</taxon>
        <taxon>Oleaceae</taxon>
        <taxon>Oleeae</taxon>
        <taxon>Olea</taxon>
    </lineage>
</organism>
<dbReference type="PANTHER" id="PTHR33512">
    <property type="entry name" value="PROTEIN, PUTATIVE (DUF1191)-RELATED"/>
    <property type="match status" value="1"/>
</dbReference>
<protein>
    <submittedName>
        <fullName evidence="1">Uncharacterized protein</fullName>
    </submittedName>
</protein>
<accession>A0A8S0U093</accession>
<dbReference type="AlphaFoldDB" id="A0A8S0U093"/>
<evidence type="ECO:0000313" key="1">
    <source>
        <dbReference type="EMBL" id="CAA3011834.1"/>
    </source>
</evidence>
<gene>
    <name evidence="1" type="ORF">OLEA9_A118478</name>
</gene>
<name>A0A8S0U093_OLEEU</name>
<dbReference type="InterPro" id="IPR010605">
    <property type="entry name" value="DUF1191"/>
</dbReference>
<dbReference type="Gramene" id="OE9A118478T1">
    <property type="protein sequence ID" value="OE9A118478C1"/>
    <property type="gene ID" value="OE9A118478"/>
</dbReference>
<dbReference type="OrthoDB" id="768690at2759"/>